<reference evidence="2 3" key="1">
    <citation type="submission" date="2019-06" db="EMBL/GenBank/DDBJ databases">
        <title>Sorghum-associated microbial communities from plants grown in Nebraska, USA.</title>
        <authorList>
            <person name="Schachtman D."/>
        </authorList>
    </citation>
    <scope>NUCLEOTIDE SEQUENCE [LARGE SCALE GENOMIC DNA]</scope>
    <source>
        <strain evidence="2 3">1225</strain>
    </source>
</reference>
<dbReference type="OrthoDB" id="3802671at2"/>
<feature type="transmembrane region" description="Helical" evidence="1">
    <location>
        <begin position="400"/>
        <end position="419"/>
    </location>
</feature>
<gene>
    <name evidence="2" type="ORF">FHW37_111152</name>
</gene>
<evidence type="ECO:0000313" key="2">
    <source>
        <dbReference type="EMBL" id="TWF47649.1"/>
    </source>
</evidence>
<feature type="transmembrane region" description="Helical" evidence="1">
    <location>
        <begin position="60"/>
        <end position="81"/>
    </location>
</feature>
<feature type="transmembrane region" description="Helical" evidence="1">
    <location>
        <begin position="192"/>
        <end position="211"/>
    </location>
</feature>
<evidence type="ECO:0000313" key="3">
    <source>
        <dbReference type="Proteomes" id="UP000320653"/>
    </source>
</evidence>
<evidence type="ECO:0000256" key="1">
    <source>
        <dbReference type="SAM" id="Phobius"/>
    </source>
</evidence>
<dbReference type="RefSeq" id="WP_145642521.1">
    <property type="nucleotide sequence ID" value="NZ_VIWP01000011.1"/>
</dbReference>
<keyword evidence="1" id="KW-1133">Transmembrane helix</keyword>
<feature type="transmembrane region" description="Helical" evidence="1">
    <location>
        <begin position="33"/>
        <end position="54"/>
    </location>
</feature>
<feature type="transmembrane region" description="Helical" evidence="1">
    <location>
        <begin position="266"/>
        <end position="286"/>
    </location>
</feature>
<feature type="transmembrane region" description="Helical" evidence="1">
    <location>
        <begin position="111"/>
        <end position="133"/>
    </location>
</feature>
<name>A0A561QBA1_9HYPH</name>
<feature type="transmembrane region" description="Helical" evidence="1">
    <location>
        <begin position="335"/>
        <end position="356"/>
    </location>
</feature>
<sequence>MTAITEDITPLLRPVVHLPLLTFRLLSRFWPQLMALWLIGAIGGGVLNELAVTIGQVNGLAGLSFLSFVVLLKLVIIVALLETVRPGLPALHAASAQAETKTGTLGGSGPGFITALALTLVPFFAYYAAWGFLGETVRNYSKLSLDLTFSGQSLNPLEFRNAGAWLFASVAVAWAVRRFAKWMHKRSKASVWPILIVVCEANWAFIGLYVISDWQDEIRAFVAHLPDMLGRFFGGIALVKDAAAANLLPPPADALSLSPRQTMISLFFYALYPAVWLTLAALVYGYDINGDRPVTEGRIGRALSRWQALPKALRDFIAHFLSGTAKRYRALAEGVGLALNSGIGLTVAMILLYRLLDWGSMWLWYYLAQQIGPHEWVLWQTIAQAISLFLGNPSDPGDSLLVTPIKICLLAAALEIGFSQGRKWHGLSR</sequence>
<keyword evidence="1" id="KW-0812">Transmembrane</keyword>
<dbReference type="AlphaFoldDB" id="A0A561QBA1"/>
<keyword evidence="1" id="KW-0472">Membrane</keyword>
<accession>A0A561QBA1</accession>
<proteinExistence type="predicted"/>
<comment type="caution">
    <text evidence="2">The sequence shown here is derived from an EMBL/GenBank/DDBJ whole genome shotgun (WGS) entry which is preliminary data.</text>
</comment>
<keyword evidence="3" id="KW-1185">Reference proteome</keyword>
<dbReference type="EMBL" id="VIWP01000011">
    <property type="protein sequence ID" value="TWF47649.1"/>
    <property type="molecule type" value="Genomic_DNA"/>
</dbReference>
<dbReference type="Proteomes" id="UP000320653">
    <property type="component" value="Unassembled WGS sequence"/>
</dbReference>
<organism evidence="2 3">
    <name type="scientific">Neorhizobium alkalisoli</name>
    <dbReference type="NCBI Taxonomy" id="528178"/>
    <lineage>
        <taxon>Bacteria</taxon>
        <taxon>Pseudomonadati</taxon>
        <taxon>Pseudomonadota</taxon>
        <taxon>Alphaproteobacteria</taxon>
        <taxon>Hyphomicrobiales</taxon>
        <taxon>Rhizobiaceae</taxon>
        <taxon>Rhizobium/Agrobacterium group</taxon>
        <taxon>Neorhizobium</taxon>
    </lineage>
</organism>
<protein>
    <submittedName>
        <fullName evidence="2">Uncharacterized protein</fullName>
    </submittedName>
</protein>